<feature type="transmembrane region" description="Helical" evidence="2">
    <location>
        <begin position="176"/>
        <end position="194"/>
    </location>
</feature>
<feature type="transmembrane region" description="Helical" evidence="2">
    <location>
        <begin position="310"/>
        <end position="329"/>
    </location>
</feature>
<feature type="transmembrane region" description="Helical" evidence="2">
    <location>
        <begin position="643"/>
        <end position="661"/>
    </location>
</feature>
<name>A0ABU8EAE5_9ACTN</name>
<feature type="transmembrane region" description="Helical" evidence="2">
    <location>
        <begin position="619"/>
        <end position="636"/>
    </location>
</feature>
<feature type="transmembrane region" description="Helical" evidence="2">
    <location>
        <begin position="667"/>
        <end position="684"/>
    </location>
</feature>
<feature type="transmembrane region" description="Helical" evidence="2">
    <location>
        <begin position="365"/>
        <end position="386"/>
    </location>
</feature>
<feature type="transmembrane region" description="Helical" evidence="2">
    <location>
        <begin position="393"/>
        <end position="411"/>
    </location>
</feature>
<feature type="transmembrane region" description="Helical" evidence="2">
    <location>
        <begin position="341"/>
        <end position="359"/>
    </location>
</feature>
<dbReference type="InterPro" id="IPR058062">
    <property type="entry name" value="SCO7613_C"/>
</dbReference>
<dbReference type="Proteomes" id="UP001373496">
    <property type="component" value="Unassembled WGS sequence"/>
</dbReference>
<accession>A0ABU8EAE5</accession>
<keyword evidence="2" id="KW-1133">Transmembrane helix</keyword>
<comment type="caution">
    <text evidence="3">The sequence shown here is derived from an EMBL/GenBank/DDBJ whole genome shotgun (WGS) entry which is preliminary data.</text>
</comment>
<protein>
    <recommendedName>
        <fullName evidence="5">DUF2157 domain-containing protein</fullName>
    </recommendedName>
</protein>
<evidence type="ECO:0000313" key="4">
    <source>
        <dbReference type="Proteomes" id="UP001373496"/>
    </source>
</evidence>
<dbReference type="RefSeq" id="WP_336392741.1">
    <property type="nucleotide sequence ID" value="NZ_JBAPLV010000025.1"/>
</dbReference>
<evidence type="ECO:0000256" key="2">
    <source>
        <dbReference type="SAM" id="Phobius"/>
    </source>
</evidence>
<feature type="transmembrane region" description="Helical" evidence="2">
    <location>
        <begin position="441"/>
        <end position="458"/>
    </location>
</feature>
<feature type="transmembrane region" description="Helical" evidence="2">
    <location>
        <begin position="520"/>
        <end position="537"/>
    </location>
</feature>
<feature type="region of interest" description="Disordered" evidence="1">
    <location>
        <begin position="66"/>
        <end position="111"/>
    </location>
</feature>
<dbReference type="NCBIfam" id="NF047321">
    <property type="entry name" value="SCO7613_CTERM"/>
    <property type="match status" value="1"/>
</dbReference>
<feature type="transmembrane region" description="Helical" evidence="2">
    <location>
        <begin position="144"/>
        <end position="164"/>
    </location>
</feature>
<keyword evidence="2" id="KW-0812">Transmembrane</keyword>
<feature type="transmembrane region" description="Helical" evidence="2">
    <location>
        <begin position="495"/>
        <end position="514"/>
    </location>
</feature>
<keyword evidence="2" id="KW-0472">Membrane</keyword>
<feature type="transmembrane region" description="Helical" evidence="2">
    <location>
        <begin position="206"/>
        <end position="223"/>
    </location>
</feature>
<feature type="transmembrane region" description="Helical" evidence="2">
    <location>
        <begin position="117"/>
        <end position="138"/>
    </location>
</feature>
<reference evidence="3 4" key="1">
    <citation type="submission" date="2024-03" db="EMBL/GenBank/DDBJ databases">
        <title>Draft genome sequence of Klenkia terrae.</title>
        <authorList>
            <person name="Duangmal K."/>
            <person name="Chantavorakit T."/>
        </authorList>
    </citation>
    <scope>NUCLEOTIDE SEQUENCE [LARGE SCALE GENOMIC DNA]</scope>
    <source>
        <strain evidence="3 4">JCM 17786</strain>
    </source>
</reference>
<sequence>MTAPTAAPWVLRCPVCSTPVPPGAPPSTPCPTCGLPAAAHAGLVVGRIGVTLADLHRDRDALLATLRTAAPGPRRPPTPPPAPPTPFPYAPAPSAPTHPAPAAGPEPERRRVSPQQVLVGLGALLVVAASLALVAVAWTRFGIGFQAGVMATATAAAAVGSGWAARRGLRATEEGLAATAAALLLVDVGAARSLGLLGLDAVDGRVYAAVAAGVVAVLTAGLAARTRSTLVWPAVALLAAEPVLLLALGDLVDGVLGVAALLVVAVSDGRVAGVLPRWSAEVARVLAGVSAAAAAARAVALAWTGSPLTGAGATALVTAAAVAGGVVLVRRAERGHPAGAPWAVAGLAAVPALAVAGLVQPAGDLAAPLLALAGLAAASAAVLLWSSPLRREVGGGPAVALVAVGTTQLVLADRPAALALVALVAAVPAALAAVTHRAARAAGTALALLLPGVAVLAAREGDVLGTSAAGLLLAFLAAAALGAATTRLGAPEERAAALAAVVLAAAATGTGASVGAWGQVGAQLALVGGAALAHSVAGRRTVTGWIALADLVAAAWVALAGAAVVTTEAYSLPLAAALLVAAGPRLVRGPSWQSWGPALLVGFAPSLVTALAVDQPLRTLLVGLAGVVAFVAGTWAHRQAPFLVGAVTVGVLGVVELAPWVGRLDSWVPLGAAGLLLLVVGATYEQRRQQAREAVAWVSQLR</sequence>
<gene>
    <name evidence="3" type="ORF">UXQ13_19020</name>
</gene>
<feature type="transmembrane region" description="Helical" evidence="2">
    <location>
        <begin position="464"/>
        <end position="483"/>
    </location>
</feature>
<feature type="transmembrane region" description="Helical" evidence="2">
    <location>
        <begin position="544"/>
        <end position="564"/>
    </location>
</feature>
<feature type="transmembrane region" description="Helical" evidence="2">
    <location>
        <begin position="230"/>
        <end position="248"/>
    </location>
</feature>
<evidence type="ECO:0000256" key="1">
    <source>
        <dbReference type="SAM" id="MobiDB-lite"/>
    </source>
</evidence>
<feature type="transmembrane region" description="Helical" evidence="2">
    <location>
        <begin position="417"/>
        <end position="434"/>
    </location>
</feature>
<keyword evidence="4" id="KW-1185">Reference proteome</keyword>
<dbReference type="EMBL" id="JBAPLV010000025">
    <property type="protein sequence ID" value="MEI4280572.1"/>
    <property type="molecule type" value="Genomic_DNA"/>
</dbReference>
<proteinExistence type="predicted"/>
<evidence type="ECO:0000313" key="3">
    <source>
        <dbReference type="EMBL" id="MEI4280572.1"/>
    </source>
</evidence>
<evidence type="ECO:0008006" key="5">
    <source>
        <dbReference type="Google" id="ProtNLM"/>
    </source>
</evidence>
<organism evidence="3 4">
    <name type="scientific">Klenkia terrae</name>
    <dbReference type="NCBI Taxonomy" id="1052259"/>
    <lineage>
        <taxon>Bacteria</taxon>
        <taxon>Bacillati</taxon>
        <taxon>Actinomycetota</taxon>
        <taxon>Actinomycetes</taxon>
        <taxon>Geodermatophilales</taxon>
        <taxon>Geodermatophilaceae</taxon>
        <taxon>Klenkia</taxon>
    </lineage>
</organism>
<feature type="compositionally biased region" description="Pro residues" evidence="1">
    <location>
        <begin position="73"/>
        <end position="104"/>
    </location>
</feature>